<name>A0A9P0CC60_9CUCU</name>
<feature type="domain" description="C2H2-type" evidence="1">
    <location>
        <begin position="16"/>
        <end position="36"/>
    </location>
</feature>
<reference evidence="2" key="1">
    <citation type="submission" date="2022-01" db="EMBL/GenBank/DDBJ databases">
        <authorList>
            <person name="King R."/>
        </authorList>
    </citation>
    <scope>NUCLEOTIDE SEQUENCE</scope>
</reference>
<dbReference type="Pfam" id="PF12874">
    <property type="entry name" value="zf-met"/>
    <property type="match status" value="1"/>
</dbReference>
<gene>
    <name evidence="2" type="ORF">PSYICH_LOCUS343</name>
</gene>
<keyword evidence="3" id="KW-1185">Reference proteome</keyword>
<evidence type="ECO:0000313" key="2">
    <source>
        <dbReference type="EMBL" id="CAH1099269.1"/>
    </source>
</evidence>
<dbReference type="EMBL" id="OV651813">
    <property type="protein sequence ID" value="CAH1099269.1"/>
    <property type="molecule type" value="Genomic_DNA"/>
</dbReference>
<accession>A0A9P0CC60</accession>
<protein>
    <recommendedName>
        <fullName evidence="1">C2H2-type domain-containing protein</fullName>
    </recommendedName>
</protein>
<proteinExistence type="predicted"/>
<dbReference type="AlphaFoldDB" id="A0A9P0CC60"/>
<evidence type="ECO:0000259" key="1">
    <source>
        <dbReference type="PROSITE" id="PS00028"/>
    </source>
</evidence>
<dbReference type="InterPro" id="IPR013087">
    <property type="entry name" value="Znf_C2H2_type"/>
</dbReference>
<dbReference type="Proteomes" id="UP001153636">
    <property type="component" value="Chromosome 1"/>
</dbReference>
<sequence>MDSLLILKKTVRVVICKYCSKPLINSKTYFKHLKSHFRCGLCKIKFVSENRYLNHRCKFKEYCHVRLEIM</sequence>
<organism evidence="2 3">
    <name type="scientific">Psylliodes chrysocephalus</name>
    <dbReference type="NCBI Taxonomy" id="3402493"/>
    <lineage>
        <taxon>Eukaryota</taxon>
        <taxon>Metazoa</taxon>
        <taxon>Ecdysozoa</taxon>
        <taxon>Arthropoda</taxon>
        <taxon>Hexapoda</taxon>
        <taxon>Insecta</taxon>
        <taxon>Pterygota</taxon>
        <taxon>Neoptera</taxon>
        <taxon>Endopterygota</taxon>
        <taxon>Coleoptera</taxon>
        <taxon>Polyphaga</taxon>
        <taxon>Cucujiformia</taxon>
        <taxon>Chrysomeloidea</taxon>
        <taxon>Chrysomelidae</taxon>
        <taxon>Galerucinae</taxon>
        <taxon>Alticini</taxon>
        <taxon>Psylliodes</taxon>
    </lineage>
</organism>
<dbReference type="PROSITE" id="PS00028">
    <property type="entry name" value="ZINC_FINGER_C2H2_1"/>
    <property type="match status" value="1"/>
</dbReference>
<evidence type="ECO:0000313" key="3">
    <source>
        <dbReference type="Proteomes" id="UP001153636"/>
    </source>
</evidence>